<evidence type="ECO:0000313" key="2">
    <source>
        <dbReference type="EMBL" id="VVO80816.1"/>
    </source>
</evidence>
<feature type="region of interest" description="Disordered" evidence="1">
    <location>
        <begin position="118"/>
        <end position="144"/>
    </location>
</feature>
<feature type="compositionally biased region" description="Low complexity" evidence="1">
    <location>
        <begin position="285"/>
        <end position="297"/>
    </location>
</feature>
<evidence type="ECO:0000313" key="3">
    <source>
        <dbReference type="Proteomes" id="UP000327111"/>
    </source>
</evidence>
<evidence type="ECO:0000256" key="1">
    <source>
        <dbReference type="SAM" id="MobiDB-lite"/>
    </source>
</evidence>
<sequence length="310" mass="33246">MSDVSVISPIPVQVLDPVTDGSMDELRDTLVPVQEEDLPQGVLDLLAALIQRQRSTMKLDGAQASQLMSDVHGSAETVHQKAPSPVPLATTYAQADRPIQPLPLQLKASIEPSIDRVEMPVPGKVGDTDANPRRPTQPPGPSIERLSIAAALPLIERTSGTKESPPAERITHPVTAEPPLPQAVQLPPATTRHAVTDLPPTAPAAPTLRPVPPADVRLETLPGTDRGLLQVPFNKGTASGQVTISRVPDEPTRSLQLSPSNGLVFDQLKVPFEQIREPVWRLTDSGGEQQRQGSQQSPEDEQSEQSELPA</sequence>
<reference evidence="2 3" key="1">
    <citation type="submission" date="2019-09" db="EMBL/GenBank/DDBJ databases">
        <authorList>
            <person name="Chandra G."/>
            <person name="Truman W A."/>
        </authorList>
    </citation>
    <scope>NUCLEOTIDE SEQUENCE [LARGE SCALE GENOMIC DNA]</scope>
    <source>
        <strain evidence="2">PS854</strain>
    </source>
</reference>
<dbReference type="Proteomes" id="UP000327111">
    <property type="component" value="Unassembled WGS sequence"/>
</dbReference>
<feature type="region of interest" description="Disordered" evidence="1">
    <location>
        <begin position="158"/>
        <end position="181"/>
    </location>
</feature>
<accession>A0A5E7IY32</accession>
<name>A0A5E7IY32_PSEFL</name>
<dbReference type="RefSeq" id="WP_150733220.1">
    <property type="nucleotide sequence ID" value="NZ_CABVIF010000003.1"/>
</dbReference>
<evidence type="ECO:0008006" key="4">
    <source>
        <dbReference type="Google" id="ProtNLM"/>
    </source>
</evidence>
<gene>
    <name evidence="2" type="ORF">PS854_01781</name>
</gene>
<organism evidence="2 3">
    <name type="scientific">Pseudomonas fluorescens</name>
    <dbReference type="NCBI Taxonomy" id="294"/>
    <lineage>
        <taxon>Bacteria</taxon>
        <taxon>Pseudomonadati</taxon>
        <taxon>Pseudomonadota</taxon>
        <taxon>Gammaproteobacteria</taxon>
        <taxon>Pseudomonadales</taxon>
        <taxon>Pseudomonadaceae</taxon>
        <taxon>Pseudomonas</taxon>
    </lineage>
</organism>
<proteinExistence type="predicted"/>
<protein>
    <recommendedName>
        <fullName evidence="4">Invasion protein</fullName>
    </recommendedName>
</protein>
<feature type="region of interest" description="Disordered" evidence="1">
    <location>
        <begin position="279"/>
        <end position="310"/>
    </location>
</feature>
<dbReference type="AlphaFoldDB" id="A0A5E7IY32"/>
<dbReference type="EMBL" id="CABVIF010000003">
    <property type="protein sequence ID" value="VVO80816.1"/>
    <property type="molecule type" value="Genomic_DNA"/>
</dbReference>